<dbReference type="Gene3D" id="1.10.560.10">
    <property type="entry name" value="GroEL-like equatorial domain"/>
    <property type="match status" value="1"/>
</dbReference>
<evidence type="ECO:0000313" key="9">
    <source>
        <dbReference type="EMBL" id="ALM13071.1"/>
    </source>
</evidence>
<dbReference type="GO" id="GO:0005524">
    <property type="term" value="F:ATP binding"/>
    <property type="evidence" value="ECO:0007669"/>
    <property type="project" value="UniProtKB-UniRule"/>
</dbReference>
<dbReference type="InterPro" id="IPR018370">
    <property type="entry name" value="Chaperonin_Cpn60_CS"/>
</dbReference>
<feature type="binding site" evidence="6">
    <location>
        <begin position="480"/>
        <end position="482"/>
    </location>
    <ligand>
        <name>ATP</name>
        <dbReference type="ChEBI" id="CHEBI:30616"/>
    </ligand>
</feature>
<dbReference type="InterPro" id="IPR002423">
    <property type="entry name" value="Cpn60/GroEL/TCP-1"/>
</dbReference>
<feature type="binding site" evidence="6">
    <location>
        <position position="496"/>
    </location>
    <ligand>
        <name>ATP</name>
        <dbReference type="ChEBI" id="CHEBI:30616"/>
    </ligand>
</feature>
<reference evidence="9 10" key="2">
    <citation type="journal article" date="2016" name="PeerJ">
        <title>Analysis of five complete genome sequences for members of the class Peribacteria in the recently recognized Peregrinibacteria bacterial phylum.</title>
        <authorList>
            <person name="Anantharaman K."/>
            <person name="Brown C.T."/>
            <person name="Burstein D."/>
            <person name="Castelle C.J."/>
            <person name="Probst A.J."/>
            <person name="Thomas B.C."/>
            <person name="Williams K.H."/>
            <person name="Banfield J.F."/>
        </authorList>
    </citation>
    <scope>NUCLEOTIDE SEQUENCE [LARGE SCALE GENOMIC DNA]</scope>
    <source>
        <strain evidence="9">RIFOXYD1_FULL_PER-ii_59_16</strain>
    </source>
</reference>
<accession>A0A0S1SIE0</accession>
<keyword evidence="6" id="KW-0963">Cytoplasm</keyword>
<dbReference type="NCBIfam" id="NF009488">
    <property type="entry name" value="PRK12850.1"/>
    <property type="match status" value="1"/>
</dbReference>
<dbReference type="GO" id="GO:0051082">
    <property type="term" value="F:unfolded protein binding"/>
    <property type="evidence" value="ECO:0007669"/>
    <property type="project" value="UniProtKB-UniRule"/>
</dbReference>
<sequence>MSQAKQLLFGNEARKKVFAGVSMLTKAVRATMGPKGRNAVIEKKYGGPTVTKDGVSVAKEIDLEDPFENMGAQLVREAATKTNDAAGDGTTTATVLAFAMMEEGLKHLSAGSNPIAIKKGIEKGVAAVNAELETMKKVISKKEDYAAVANISAQDSEIGDVIAEIIDEVGKDGVVTVEAGQTLGIEKEFVEGMQFENGYISAYFVTDAARMESAYENPYILITDKKISSIQEILPLLEALAQRGKKELVIIAETVEGEALATLVVNKLRGTFSTLAVKAPAFGDRRKEILKDIAALTGGRVISEEVGLKLENATIEDLGRARRVVADKDKTLVIDGHGKKPDIEQRMKEIKVALEKTSSDFDKEKLQERLAKLSGGVAVIKVGAATEVEQKEKQHRVEDALSATRAAAEEGIVPGGGTAYIRAIPALSKLKSENEDEQIGIDIVRDALSAPCRQIADNAGITGEVVFEKVKGLKGSDGYNVLTGKYEDLVKARVIDPKKVTRSALENAASVASMFLTLEVAVTEIPKKEEPMPQMPGGGGGMDF</sequence>
<dbReference type="InterPro" id="IPR027410">
    <property type="entry name" value="TCP-1-like_intermed_sf"/>
</dbReference>
<evidence type="ECO:0000256" key="4">
    <source>
        <dbReference type="ARBA" id="ARBA00023186"/>
    </source>
</evidence>
<dbReference type="NCBIfam" id="NF009487">
    <property type="entry name" value="PRK12849.1"/>
    <property type="match status" value="1"/>
</dbReference>
<comment type="subunit">
    <text evidence="6 8">Forms a cylinder of 14 subunits composed of two heptameric rings stacked back-to-back. Interacts with the co-chaperonin GroES.</text>
</comment>
<dbReference type="InterPro" id="IPR001844">
    <property type="entry name" value="Cpn60/GroEL"/>
</dbReference>
<dbReference type="NCBIfam" id="NF000592">
    <property type="entry name" value="PRK00013.1"/>
    <property type="match status" value="1"/>
</dbReference>
<evidence type="ECO:0000256" key="6">
    <source>
        <dbReference type="HAMAP-Rule" id="MF_00600"/>
    </source>
</evidence>
<evidence type="ECO:0000256" key="1">
    <source>
        <dbReference type="ARBA" id="ARBA00006607"/>
    </source>
</evidence>
<dbReference type="GO" id="GO:0140662">
    <property type="term" value="F:ATP-dependent protein folding chaperone"/>
    <property type="evidence" value="ECO:0007669"/>
    <property type="project" value="InterPro"/>
</dbReference>
<reference evidence="10" key="1">
    <citation type="submission" date="2015-10" db="EMBL/GenBank/DDBJ databases">
        <title>Analysis of five complete genome sequences for members of the class Peribacteria in the recently recognized Peregrinibacteria bacterial phylum.</title>
        <authorList>
            <person name="Anantharaman K."/>
            <person name="Brown C.T."/>
            <person name="Burstein D."/>
            <person name="Castelle C.J."/>
            <person name="Probst A.J."/>
            <person name="Thomas B.C."/>
            <person name="Williams K.H."/>
            <person name="Banfield J.F."/>
        </authorList>
    </citation>
    <scope>NUCLEOTIDE SEQUENCE [LARGE SCALE GENOMIC DNA]</scope>
</reference>
<feature type="binding site" evidence="6">
    <location>
        <position position="416"/>
    </location>
    <ligand>
        <name>ATP</name>
        <dbReference type="ChEBI" id="CHEBI:30616"/>
    </ligand>
</feature>
<name>A0A0S1SIE0_9BACT</name>
<dbReference type="NCBIfam" id="TIGR02348">
    <property type="entry name" value="GroEL"/>
    <property type="match status" value="1"/>
</dbReference>
<dbReference type="EMBL" id="CP013065">
    <property type="protein sequence ID" value="ALM13071.1"/>
    <property type="molecule type" value="Genomic_DNA"/>
</dbReference>
<evidence type="ECO:0000256" key="7">
    <source>
        <dbReference type="RuleBase" id="RU000418"/>
    </source>
</evidence>
<dbReference type="InterPro" id="IPR027409">
    <property type="entry name" value="GroEL-like_apical_dom_sf"/>
</dbReference>
<dbReference type="SUPFAM" id="SSF52029">
    <property type="entry name" value="GroEL apical domain-like"/>
    <property type="match status" value="1"/>
</dbReference>
<dbReference type="STRING" id="1735162.PeribacterB2_0374"/>
<dbReference type="SUPFAM" id="SSF54849">
    <property type="entry name" value="GroEL-intermediate domain like"/>
    <property type="match status" value="1"/>
</dbReference>
<feature type="binding site" evidence="6">
    <location>
        <begin position="31"/>
        <end position="34"/>
    </location>
    <ligand>
        <name>ATP</name>
        <dbReference type="ChEBI" id="CHEBI:30616"/>
    </ligand>
</feature>
<protein>
    <recommendedName>
        <fullName evidence="6">Chaperonin GroEL</fullName>
        <ecNumber evidence="6">5.6.1.7</ecNumber>
    </recommendedName>
    <alternativeName>
        <fullName evidence="6">60 kDa chaperonin</fullName>
    </alternativeName>
    <alternativeName>
        <fullName evidence="6">Chaperonin-60</fullName>
        <shortName evidence="6">Cpn60</shortName>
    </alternativeName>
</protein>
<gene>
    <name evidence="6" type="primary">groEL</name>
    <name evidence="6" type="synonym">groL</name>
    <name evidence="9" type="ORF">PeribacterD1_0374</name>
</gene>
<dbReference type="EC" id="5.6.1.7" evidence="6"/>
<dbReference type="PANTHER" id="PTHR45633">
    <property type="entry name" value="60 KDA HEAT SHOCK PROTEIN, MITOCHONDRIAL"/>
    <property type="match status" value="1"/>
</dbReference>
<dbReference type="PATRIC" id="fig|1735161.3.peg.373"/>
<dbReference type="InterPro" id="IPR027413">
    <property type="entry name" value="GROEL-like_equatorial_sf"/>
</dbReference>
<comment type="subcellular location">
    <subcellularLocation>
        <location evidence="6">Cytoplasm</location>
    </subcellularLocation>
</comment>
<dbReference type="Proteomes" id="UP000069135">
    <property type="component" value="Chromosome"/>
</dbReference>
<dbReference type="Pfam" id="PF00118">
    <property type="entry name" value="Cpn60_TCP1"/>
    <property type="match status" value="1"/>
</dbReference>
<feature type="binding site" evidence="6">
    <location>
        <begin position="88"/>
        <end position="92"/>
    </location>
    <ligand>
        <name>ATP</name>
        <dbReference type="ChEBI" id="CHEBI:30616"/>
    </ligand>
</feature>
<dbReference type="KEGG" id="prf:PeribacterA2_0374"/>
<dbReference type="GO" id="GO:0016853">
    <property type="term" value="F:isomerase activity"/>
    <property type="evidence" value="ECO:0007669"/>
    <property type="project" value="UniProtKB-KW"/>
</dbReference>
<dbReference type="FunFam" id="3.50.7.10:FF:000001">
    <property type="entry name" value="60 kDa chaperonin"/>
    <property type="match status" value="1"/>
</dbReference>
<dbReference type="PROSITE" id="PS00296">
    <property type="entry name" value="CHAPERONINS_CPN60"/>
    <property type="match status" value="1"/>
</dbReference>
<dbReference type="Gene3D" id="3.50.7.10">
    <property type="entry name" value="GroEL"/>
    <property type="match status" value="1"/>
</dbReference>
<dbReference type="GO" id="GO:0042026">
    <property type="term" value="P:protein refolding"/>
    <property type="evidence" value="ECO:0007669"/>
    <property type="project" value="UniProtKB-UniRule"/>
</dbReference>
<evidence type="ECO:0000256" key="3">
    <source>
        <dbReference type="ARBA" id="ARBA00022840"/>
    </source>
</evidence>
<accession>A0A0S1SE62</accession>
<feature type="binding site" evidence="6">
    <location>
        <position position="52"/>
    </location>
    <ligand>
        <name>ATP</name>
        <dbReference type="ChEBI" id="CHEBI:30616"/>
    </ligand>
</feature>
<comment type="similarity">
    <text evidence="1 6 7">Belongs to the chaperonin (HSP60) family.</text>
</comment>
<dbReference type="PRINTS" id="PR00298">
    <property type="entry name" value="CHAPERONIN60"/>
</dbReference>
<dbReference type="CDD" id="cd03344">
    <property type="entry name" value="GroEL"/>
    <property type="match status" value="1"/>
</dbReference>
<keyword evidence="5 6" id="KW-0413">Isomerase</keyword>
<accession>A0A0S1SRL9</accession>
<keyword evidence="3 6" id="KW-0067">ATP-binding</keyword>
<keyword evidence="4 6" id="KW-0143">Chaperone</keyword>
<comment type="function">
    <text evidence="6 8">Together with its co-chaperonin GroES, plays an essential role in assisting protein folding. The GroEL-GroES system forms a nano-cage that allows encapsulation of the non-native substrate proteins and provides a physical environment optimized to promote and accelerate protein folding.</text>
</comment>
<dbReference type="NCBIfam" id="NF009489">
    <property type="entry name" value="PRK12851.1"/>
    <property type="match status" value="1"/>
</dbReference>
<accession>A0A0S1SW69</accession>
<dbReference type="SUPFAM" id="SSF48592">
    <property type="entry name" value="GroEL equatorial domain-like"/>
    <property type="match status" value="1"/>
</dbReference>
<evidence type="ECO:0000256" key="5">
    <source>
        <dbReference type="ARBA" id="ARBA00023235"/>
    </source>
</evidence>
<dbReference type="HAMAP" id="MF_00600">
    <property type="entry name" value="CH60"/>
    <property type="match status" value="1"/>
</dbReference>
<evidence type="ECO:0000256" key="2">
    <source>
        <dbReference type="ARBA" id="ARBA00022741"/>
    </source>
</evidence>
<organism evidence="9 10">
    <name type="scientific">Candidatus Peribacter riflensis</name>
    <dbReference type="NCBI Taxonomy" id="1735162"/>
    <lineage>
        <taxon>Bacteria</taxon>
        <taxon>Candidatus Peregrinibacteriota</taxon>
        <taxon>Candidatus Peribacteria</taxon>
        <taxon>Candidatus Peribacterales</taxon>
        <taxon>Candidatus Peribacteraceae</taxon>
        <taxon>Candidatus Peribacter</taxon>
    </lineage>
</organism>
<proteinExistence type="inferred from homology"/>
<dbReference type="GO" id="GO:0005737">
    <property type="term" value="C:cytoplasm"/>
    <property type="evidence" value="ECO:0007669"/>
    <property type="project" value="UniProtKB-SubCell"/>
</dbReference>
<accession>A0A0S1SQI0</accession>
<evidence type="ECO:0000256" key="8">
    <source>
        <dbReference type="RuleBase" id="RU000419"/>
    </source>
</evidence>
<dbReference type="Gene3D" id="3.30.260.10">
    <property type="entry name" value="TCP-1-like chaperonin intermediate domain"/>
    <property type="match status" value="1"/>
</dbReference>
<evidence type="ECO:0000313" key="10">
    <source>
        <dbReference type="Proteomes" id="UP000069135"/>
    </source>
</evidence>
<dbReference type="AlphaFoldDB" id="A0A0S1SIE0"/>
<keyword evidence="2 6" id="KW-0547">Nucleotide-binding</keyword>